<evidence type="ECO:0000313" key="3">
    <source>
        <dbReference type="Proteomes" id="UP001432027"/>
    </source>
</evidence>
<dbReference type="EMBL" id="BTSX01000001">
    <property type="protein sequence ID" value="GMS81536.1"/>
    <property type="molecule type" value="Genomic_DNA"/>
</dbReference>
<dbReference type="Pfam" id="PF10318">
    <property type="entry name" value="7TM_GPCR_Srh"/>
    <property type="match status" value="1"/>
</dbReference>
<evidence type="ECO:0008006" key="4">
    <source>
        <dbReference type="Google" id="ProtNLM"/>
    </source>
</evidence>
<dbReference type="PANTHER" id="PTHR45830">
    <property type="entry name" value="SERPENTINE RECEPTOR, CLASS I"/>
    <property type="match status" value="1"/>
</dbReference>
<name>A0AAV5SDT7_9BILA</name>
<evidence type="ECO:0000256" key="1">
    <source>
        <dbReference type="SAM" id="Phobius"/>
    </source>
</evidence>
<dbReference type="PANTHER" id="PTHR45830:SF15">
    <property type="entry name" value="SERPENTINE RECEPTOR, CLASS I"/>
    <property type="match status" value="1"/>
</dbReference>
<keyword evidence="1" id="KW-0812">Transmembrane</keyword>
<protein>
    <recommendedName>
        <fullName evidence="4">G protein-coupled receptor</fullName>
    </recommendedName>
</protein>
<reference evidence="2" key="1">
    <citation type="submission" date="2023-10" db="EMBL/GenBank/DDBJ databases">
        <title>Genome assembly of Pristionchus species.</title>
        <authorList>
            <person name="Yoshida K."/>
            <person name="Sommer R.J."/>
        </authorList>
    </citation>
    <scope>NUCLEOTIDE SEQUENCE</scope>
    <source>
        <strain evidence="2">RS0144</strain>
    </source>
</reference>
<organism evidence="2 3">
    <name type="scientific">Pristionchus entomophagus</name>
    <dbReference type="NCBI Taxonomy" id="358040"/>
    <lineage>
        <taxon>Eukaryota</taxon>
        <taxon>Metazoa</taxon>
        <taxon>Ecdysozoa</taxon>
        <taxon>Nematoda</taxon>
        <taxon>Chromadorea</taxon>
        <taxon>Rhabditida</taxon>
        <taxon>Rhabditina</taxon>
        <taxon>Diplogasteromorpha</taxon>
        <taxon>Diplogasteroidea</taxon>
        <taxon>Neodiplogasteridae</taxon>
        <taxon>Pristionchus</taxon>
    </lineage>
</organism>
<gene>
    <name evidence="2" type="ORF">PENTCL1PPCAC_3711</name>
</gene>
<feature type="non-terminal residue" evidence="2">
    <location>
        <position position="171"/>
    </location>
</feature>
<proteinExistence type="predicted"/>
<keyword evidence="3" id="KW-1185">Reference proteome</keyword>
<comment type="caution">
    <text evidence="2">The sequence shown here is derived from an EMBL/GenBank/DDBJ whole genome shotgun (WGS) entry which is preliminary data.</text>
</comment>
<evidence type="ECO:0000313" key="2">
    <source>
        <dbReference type="EMBL" id="GMS81536.1"/>
    </source>
</evidence>
<dbReference type="Proteomes" id="UP001432027">
    <property type="component" value="Unassembled WGS sequence"/>
</dbReference>
<feature type="transmembrane region" description="Helical" evidence="1">
    <location>
        <begin position="140"/>
        <end position="159"/>
    </location>
</feature>
<dbReference type="AlphaFoldDB" id="A0AAV5SDT7"/>
<feature type="transmembrane region" description="Helical" evidence="1">
    <location>
        <begin position="52"/>
        <end position="80"/>
    </location>
</feature>
<feature type="transmembrane region" description="Helical" evidence="1">
    <location>
        <begin position="100"/>
        <end position="120"/>
    </location>
</feature>
<accession>A0AAV5SDT7</accession>
<keyword evidence="1" id="KW-0472">Membrane</keyword>
<keyword evidence="1" id="KW-1133">Transmembrane helix</keyword>
<dbReference type="InterPro" id="IPR019422">
    <property type="entry name" value="7TM_GPCR_serpentine_rcpt_Srh"/>
</dbReference>
<sequence>NLSRFNNELDENLEKFATNFFFSIGTVSAVLSIPTFYLLARNSAFLSSEIRILLLILQVSAFLNNFHFCILFIPFIYPFLGGGFCNGVLCLLGVRFHFGMTIWLLTIVLLCASVIVLLFARWQTLVPPWSKMKIKFSGRLAFYIFIFSSLIIIPLLFFFTDTPIEIQNYIV</sequence>
<feature type="transmembrane region" description="Helical" evidence="1">
    <location>
        <begin position="20"/>
        <end position="40"/>
    </location>
</feature>
<feature type="non-terminal residue" evidence="2">
    <location>
        <position position="1"/>
    </location>
</feature>